<dbReference type="GO" id="GO:0030694">
    <property type="term" value="C:bacterial-type flagellum basal body, rod"/>
    <property type="evidence" value="ECO:0007669"/>
    <property type="project" value="InterPro"/>
</dbReference>
<gene>
    <name evidence="8" type="ORF">GCM10011289_34980</name>
</gene>
<dbReference type="InterPro" id="IPR006300">
    <property type="entry name" value="FlgB"/>
</dbReference>
<comment type="subcellular location">
    <subcellularLocation>
        <location evidence="1 6">Bacterial flagellum basal body</location>
    </subcellularLocation>
</comment>
<dbReference type="Proteomes" id="UP000645257">
    <property type="component" value="Unassembled WGS sequence"/>
</dbReference>
<sequence length="120" mass="12648">MSQLGQISGIVMTALDGLALRQQVIAENIANMNTPGYTPRAVDFEAALGRLRDGGASGFSRDDAASLFRVHEQDAAMSDAGLGGQVAMLADTVLKYQVLLKGVNRQLGLMQLAISEGKRG</sequence>
<dbReference type="AlphaFoldDB" id="A0A918P606"/>
<evidence type="ECO:0000256" key="1">
    <source>
        <dbReference type="ARBA" id="ARBA00004117"/>
    </source>
</evidence>
<accession>A0A918P606</accession>
<evidence type="ECO:0000313" key="9">
    <source>
        <dbReference type="Proteomes" id="UP000645257"/>
    </source>
</evidence>
<comment type="function">
    <text evidence="5 6">Structural component of flagellum, the bacterial motility apparatus. Part of the rod structure of flagellar basal body.</text>
</comment>
<evidence type="ECO:0000256" key="6">
    <source>
        <dbReference type="PIRNR" id="PIRNR002889"/>
    </source>
</evidence>
<organism evidence="8 9">
    <name type="scientific">Paludibacterium paludis</name>
    <dbReference type="NCBI Taxonomy" id="1225769"/>
    <lineage>
        <taxon>Bacteria</taxon>
        <taxon>Pseudomonadati</taxon>
        <taxon>Pseudomonadota</taxon>
        <taxon>Betaproteobacteria</taxon>
        <taxon>Neisseriales</taxon>
        <taxon>Chromobacteriaceae</taxon>
        <taxon>Paludibacterium</taxon>
    </lineage>
</organism>
<keyword evidence="9" id="KW-1185">Reference proteome</keyword>
<evidence type="ECO:0000313" key="8">
    <source>
        <dbReference type="EMBL" id="GGY28813.1"/>
    </source>
</evidence>
<evidence type="ECO:0000256" key="5">
    <source>
        <dbReference type="ARBA" id="ARBA00024934"/>
    </source>
</evidence>
<proteinExistence type="inferred from homology"/>
<dbReference type="InterPro" id="IPR001444">
    <property type="entry name" value="Flag_bb_rod_N"/>
</dbReference>
<protein>
    <recommendedName>
        <fullName evidence="3 6">Flagellar basal body rod protein FlgB</fullName>
    </recommendedName>
</protein>
<dbReference type="RefSeq" id="WP_189536752.1">
    <property type="nucleotide sequence ID" value="NZ_BMYX01000027.1"/>
</dbReference>
<evidence type="ECO:0000256" key="2">
    <source>
        <dbReference type="ARBA" id="ARBA00009677"/>
    </source>
</evidence>
<dbReference type="GO" id="GO:0071973">
    <property type="term" value="P:bacterial-type flagellum-dependent cell motility"/>
    <property type="evidence" value="ECO:0007669"/>
    <property type="project" value="InterPro"/>
</dbReference>
<dbReference type="PIRSF" id="PIRSF002889">
    <property type="entry name" value="Rod_FlgB"/>
    <property type="match status" value="1"/>
</dbReference>
<reference evidence="8" key="2">
    <citation type="submission" date="2020-09" db="EMBL/GenBank/DDBJ databases">
        <authorList>
            <person name="Sun Q."/>
            <person name="Kim S."/>
        </authorList>
    </citation>
    <scope>NUCLEOTIDE SEQUENCE</scope>
    <source>
        <strain evidence="8">KCTC 32182</strain>
    </source>
</reference>
<evidence type="ECO:0000256" key="3">
    <source>
        <dbReference type="ARBA" id="ARBA00014376"/>
    </source>
</evidence>
<keyword evidence="4 6" id="KW-0975">Bacterial flagellum</keyword>
<evidence type="ECO:0000256" key="4">
    <source>
        <dbReference type="ARBA" id="ARBA00023143"/>
    </source>
</evidence>
<comment type="similarity">
    <text evidence="2 6">Belongs to the flagella basal body rod proteins family.</text>
</comment>
<dbReference type="EMBL" id="BMYX01000027">
    <property type="protein sequence ID" value="GGY28813.1"/>
    <property type="molecule type" value="Genomic_DNA"/>
</dbReference>
<comment type="subunit">
    <text evidence="6">The basal body constitutes a major portion of the flagellar organelle and consists of a number of rings mounted on a central rod.</text>
</comment>
<evidence type="ECO:0000259" key="7">
    <source>
        <dbReference type="Pfam" id="PF00460"/>
    </source>
</evidence>
<dbReference type="Pfam" id="PF00460">
    <property type="entry name" value="Flg_bb_rod"/>
    <property type="match status" value="1"/>
</dbReference>
<comment type="caution">
    <text evidence="8">The sequence shown here is derived from an EMBL/GenBank/DDBJ whole genome shotgun (WGS) entry which is preliminary data.</text>
</comment>
<feature type="domain" description="Flagellar basal body rod protein N-terminal" evidence="7">
    <location>
        <begin position="12"/>
        <end position="38"/>
    </location>
</feature>
<reference evidence="8" key="1">
    <citation type="journal article" date="2014" name="Int. J. Syst. Evol. Microbiol.">
        <title>Complete genome sequence of Corynebacterium casei LMG S-19264T (=DSM 44701T), isolated from a smear-ripened cheese.</title>
        <authorList>
            <consortium name="US DOE Joint Genome Institute (JGI-PGF)"/>
            <person name="Walter F."/>
            <person name="Albersmeier A."/>
            <person name="Kalinowski J."/>
            <person name="Ruckert C."/>
        </authorList>
    </citation>
    <scope>NUCLEOTIDE SEQUENCE</scope>
    <source>
        <strain evidence="8">KCTC 32182</strain>
    </source>
</reference>
<dbReference type="InterPro" id="IPR019776">
    <property type="entry name" value="Flagellar_basal_body_rod_CS"/>
</dbReference>
<name>A0A918P606_9NEIS</name>
<dbReference type="PROSITE" id="PS00588">
    <property type="entry name" value="FLAGELLA_BB_ROD"/>
    <property type="match status" value="1"/>
</dbReference>